<comment type="similarity">
    <text evidence="1">Belongs to the initiator RepB protein family.</text>
</comment>
<keyword evidence="5" id="KW-1185">Reference proteome</keyword>
<dbReference type="GO" id="GO:0006270">
    <property type="term" value="P:DNA replication initiation"/>
    <property type="evidence" value="ECO:0007669"/>
    <property type="project" value="InterPro"/>
</dbReference>
<dbReference type="SUPFAM" id="SSF46785">
    <property type="entry name" value="Winged helix' DNA-binding domain"/>
    <property type="match status" value="2"/>
</dbReference>
<dbReference type="InterPro" id="IPR036388">
    <property type="entry name" value="WH-like_DNA-bd_sf"/>
</dbReference>
<dbReference type="AlphaFoldDB" id="A0A378VI82"/>
<dbReference type="EMBL" id="UGRO01000002">
    <property type="protein sequence ID" value="SUA16566.1"/>
    <property type="molecule type" value="Genomic_DNA"/>
</dbReference>
<sequence length="369" mass="41933">MAVKNLVVKDNALINASYNLELVEQRLILLSIIEARTTGKGITANDRLTITASSYMNNFHTNRNTAYKALKDACNNLFERQFSFIEKTPKGEKVVRTRWVSQVAYIEQQATVELVFAPNVAPLITMLEKNFTSYELDQVSSLSSKYAVRLYEIIISWRAAGKTPMFSTMELRERLGVMPDEYQKMELFKRKVLDFAVKQINDKTDISITYEQHKEGRKIVGFTFSILHKIGSKDIPLENQSELFAGMTDLEAGTIRVRAEAYIASLIAKGQNVTKAHRLNILKKAVEERWGFEDAAKDNGVKNPENKNAKVGLTEWEKISNGTRFKDKDGTIWVKDSGMLRTEGTNRWIADSQIARLFPMLTVMVEEGI</sequence>
<evidence type="ECO:0000256" key="1">
    <source>
        <dbReference type="ARBA" id="ARBA00038283"/>
    </source>
</evidence>
<feature type="domain" description="Initiator Rep protein WH1" evidence="2">
    <location>
        <begin position="7"/>
        <end position="154"/>
    </location>
</feature>
<dbReference type="GO" id="GO:0003887">
    <property type="term" value="F:DNA-directed DNA polymerase activity"/>
    <property type="evidence" value="ECO:0007669"/>
    <property type="project" value="InterPro"/>
</dbReference>
<dbReference type="Pfam" id="PF21205">
    <property type="entry name" value="Rep3_C"/>
    <property type="match status" value="1"/>
</dbReference>
<dbReference type="InterPro" id="IPR036390">
    <property type="entry name" value="WH_DNA-bd_sf"/>
</dbReference>
<evidence type="ECO:0000313" key="4">
    <source>
        <dbReference type="EMBL" id="SUA16602.1"/>
    </source>
</evidence>
<dbReference type="RefSeq" id="WP_003711201.1">
    <property type="nucleotide sequence ID" value="NZ_LR590477.1"/>
</dbReference>
<evidence type="ECO:0000259" key="2">
    <source>
        <dbReference type="Pfam" id="PF01051"/>
    </source>
</evidence>
<name>A0A378VI82_NEILA</name>
<dbReference type="Pfam" id="PF01051">
    <property type="entry name" value="Rep3_N"/>
    <property type="match status" value="1"/>
</dbReference>
<dbReference type="Proteomes" id="UP000254193">
    <property type="component" value="Unassembled WGS sequence"/>
</dbReference>
<dbReference type="NCBIfam" id="NF038290">
    <property type="entry name" value="repM_Acin"/>
    <property type="match status" value="1"/>
</dbReference>
<protein>
    <submittedName>
        <fullName evidence="3">Replication protein</fullName>
    </submittedName>
</protein>
<organism evidence="3 5">
    <name type="scientific">Neisseria lactamica</name>
    <dbReference type="NCBI Taxonomy" id="486"/>
    <lineage>
        <taxon>Bacteria</taxon>
        <taxon>Pseudomonadati</taxon>
        <taxon>Pseudomonadota</taxon>
        <taxon>Betaproteobacteria</taxon>
        <taxon>Neisseriales</taxon>
        <taxon>Neisseriaceae</taxon>
        <taxon>Neisseria</taxon>
    </lineage>
</organism>
<dbReference type="InterPro" id="IPR000525">
    <property type="entry name" value="Initiator_Rep_WH1"/>
</dbReference>
<evidence type="ECO:0000313" key="3">
    <source>
        <dbReference type="EMBL" id="SUA16566.1"/>
    </source>
</evidence>
<gene>
    <name evidence="3" type="primary">repE_1</name>
    <name evidence="4" type="synonym">repE_2</name>
    <name evidence="3" type="ORF">NCTC10616_00206</name>
    <name evidence="4" type="ORF">NCTC10616_00242</name>
</gene>
<accession>A0A378VI82</accession>
<evidence type="ECO:0000313" key="5">
    <source>
        <dbReference type="Proteomes" id="UP000254193"/>
    </source>
</evidence>
<dbReference type="EMBL" id="UGRO01000002">
    <property type="protein sequence ID" value="SUA16602.1"/>
    <property type="molecule type" value="Genomic_DNA"/>
</dbReference>
<proteinExistence type="inferred from homology"/>
<reference evidence="3 5" key="1">
    <citation type="submission" date="2018-06" db="EMBL/GenBank/DDBJ databases">
        <authorList>
            <consortium name="Pathogen Informatics"/>
            <person name="Doyle S."/>
        </authorList>
    </citation>
    <scope>NUCLEOTIDE SEQUENCE [LARGE SCALE GENOMIC DNA]</scope>
    <source>
        <strain evidence="3 5">NCTC10616</strain>
    </source>
</reference>
<dbReference type="Gene3D" id="1.10.10.10">
    <property type="entry name" value="Winged helix-like DNA-binding domain superfamily/Winged helix DNA-binding domain"/>
    <property type="match status" value="2"/>
</dbReference>